<accession>A0AAE3FVM8</accession>
<evidence type="ECO:0000259" key="2">
    <source>
        <dbReference type="Pfam" id="PF25213"/>
    </source>
</evidence>
<evidence type="ECO:0000259" key="1">
    <source>
        <dbReference type="Pfam" id="PF08350"/>
    </source>
</evidence>
<dbReference type="InterPro" id="IPR057527">
    <property type="entry name" value="HVO_A0261-like_N"/>
</dbReference>
<gene>
    <name evidence="3" type="ORF">AArcSt2_05480</name>
</gene>
<reference evidence="3" key="2">
    <citation type="submission" date="2022-02" db="EMBL/GenBank/DDBJ databases">
        <authorList>
            <person name="Elcheninov A.G."/>
            <person name="Sorokin D.Y."/>
            <person name="Kublanov I.V."/>
        </authorList>
    </citation>
    <scope>NUCLEOTIDE SEQUENCE</scope>
    <source>
        <strain evidence="3">AArc-St2</strain>
    </source>
</reference>
<dbReference type="EMBL" id="JAKRVX010000002">
    <property type="protein sequence ID" value="MCL9816392.1"/>
    <property type="molecule type" value="Genomic_DNA"/>
</dbReference>
<name>A0AAE3FVM8_9EURY</name>
<feature type="domain" description="Methanogenesis regulatory protein FilR1 middle" evidence="1">
    <location>
        <begin position="104"/>
        <end position="232"/>
    </location>
</feature>
<dbReference type="Pfam" id="PF08350">
    <property type="entry name" value="FilR1_middle"/>
    <property type="match status" value="1"/>
</dbReference>
<dbReference type="AlphaFoldDB" id="A0AAE3FVM8"/>
<organism evidence="3 4">
    <name type="scientific">Natronocalculus amylovorans</name>
    <dbReference type="NCBI Taxonomy" id="2917812"/>
    <lineage>
        <taxon>Archaea</taxon>
        <taxon>Methanobacteriati</taxon>
        <taxon>Methanobacteriota</taxon>
        <taxon>Stenosarchaea group</taxon>
        <taxon>Halobacteria</taxon>
        <taxon>Halobacteriales</taxon>
        <taxon>Haloferacaceae</taxon>
        <taxon>Natronocalculus</taxon>
    </lineage>
</organism>
<evidence type="ECO:0000313" key="3">
    <source>
        <dbReference type="EMBL" id="MCL9816392.1"/>
    </source>
</evidence>
<dbReference type="RefSeq" id="WP_250583363.1">
    <property type="nucleotide sequence ID" value="NZ_JAKRVX010000002.1"/>
</dbReference>
<dbReference type="Proteomes" id="UP001203207">
    <property type="component" value="Unassembled WGS sequence"/>
</dbReference>
<protein>
    <submittedName>
        <fullName evidence="3">DUF1724 domain-containing protein</fullName>
    </submittedName>
</protein>
<proteinExistence type="predicted"/>
<feature type="domain" description="HVO-A0261-like N-terminal" evidence="2">
    <location>
        <begin position="2"/>
        <end position="68"/>
    </location>
</feature>
<reference evidence="3" key="1">
    <citation type="journal article" date="2022" name="Syst. Appl. Microbiol.">
        <title>Natronocalculus amylovorans gen. nov., sp. nov., and Natranaeroarchaeum aerophilus sp. nov., dominant culturable amylolytic natronoarchaea from hypersaline soda lakes in southwestern Siberia.</title>
        <authorList>
            <person name="Sorokin D.Y."/>
            <person name="Elcheninov A.G."/>
            <person name="Khizhniak T.V."/>
            <person name="Koenen M."/>
            <person name="Bale N.J."/>
            <person name="Damste J.S.S."/>
            <person name="Kublanov I.V."/>
        </authorList>
    </citation>
    <scope>NUCLEOTIDE SEQUENCE</scope>
    <source>
        <strain evidence="3">AArc-St2</strain>
    </source>
</reference>
<dbReference type="InterPro" id="IPR013561">
    <property type="entry name" value="FilR1_middle_dom"/>
</dbReference>
<keyword evidence="4" id="KW-1185">Reference proteome</keyword>
<dbReference type="Pfam" id="PF25213">
    <property type="entry name" value="HVO_A0261_N"/>
    <property type="match status" value="1"/>
</dbReference>
<sequence>MLLSLNDGAKDLETLELEISASGRTVRRAVDGLIEEGWVNRCGHEYAVTSTGSAFATRLDTFLQQTETLLELQTFFEWFPDAVCSLDPIEFEDATVTVQQPHSPYQPLERTLSLIDLADEIKTIAPINSPFYNDSYYERITDEEITAETVLPHSVFDAIRNADTEQFQEVLDTGRVEVYVCDLPLSFGLLITENMVAIGAYDHNNSLRALIESNTPVVREWAEDVFAEYKNDSEKITTPINNEV</sequence>
<comment type="caution">
    <text evidence="3">The sequence shown here is derived from an EMBL/GenBank/DDBJ whole genome shotgun (WGS) entry which is preliminary data.</text>
</comment>
<evidence type="ECO:0000313" key="4">
    <source>
        <dbReference type="Proteomes" id="UP001203207"/>
    </source>
</evidence>